<proteinExistence type="predicted"/>
<dbReference type="InterPro" id="IPR013103">
    <property type="entry name" value="RVT_2"/>
</dbReference>
<evidence type="ECO:0000313" key="2">
    <source>
        <dbReference type="EMBL" id="VVA41901.1"/>
    </source>
</evidence>
<dbReference type="InParanoid" id="A0A5E4GQY9"/>
<dbReference type="Proteomes" id="UP000327085">
    <property type="component" value="Unassembled WGS sequence"/>
</dbReference>
<reference evidence="3" key="1">
    <citation type="journal article" date="2020" name="Plant J.">
        <title>Transposons played a major role in the diversification between the closely related almond and peach genomes: results from the almond genome sequence.</title>
        <authorList>
            <person name="Alioto T."/>
            <person name="Alexiou K.G."/>
            <person name="Bardil A."/>
            <person name="Barteri F."/>
            <person name="Castanera R."/>
            <person name="Cruz F."/>
            <person name="Dhingra A."/>
            <person name="Duval H."/>
            <person name="Fernandez I Marti A."/>
            <person name="Frias L."/>
            <person name="Galan B."/>
            <person name="Garcia J.L."/>
            <person name="Howad W."/>
            <person name="Gomez-Garrido J."/>
            <person name="Gut M."/>
            <person name="Julca I."/>
            <person name="Morata J."/>
            <person name="Puigdomenech P."/>
            <person name="Ribeca P."/>
            <person name="Rubio Cabetas M.J."/>
            <person name="Vlasova A."/>
            <person name="Wirthensohn M."/>
            <person name="Garcia-Mas J."/>
            <person name="Gabaldon T."/>
            <person name="Casacuberta J.M."/>
            <person name="Arus P."/>
        </authorList>
    </citation>
    <scope>NUCLEOTIDE SEQUENCE [LARGE SCALE GENOMIC DNA]</scope>
    <source>
        <strain evidence="3">cv. Texas</strain>
    </source>
</reference>
<organism evidence="2 3">
    <name type="scientific">Prunus dulcis</name>
    <name type="common">Almond</name>
    <name type="synonym">Amygdalus dulcis</name>
    <dbReference type="NCBI Taxonomy" id="3755"/>
    <lineage>
        <taxon>Eukaryota</taxon>
        <taxon>Viridiplantae</taxon>
        <taxon>Streptophyta</taxon>
        <taxon>Embryophyta</taxon>
        <taxon>Tracheophyta</taxon>
        <taxon>Spermatophyta</taxon>
        <taxon>Magnoliopsida</taxon>
        <taxon>eudicotyledons</taxon>
        <taxon>Gunneridae</taxon>
        <taxon>Pentapetalae</taxon>
        <taxon>rosids</taxon>
        <taxon>fabids</taxon>
        <taxon>Rosales</taxon>
        <taxon>Rosaceae</taxon>
        <taxon>Amygdaloideae</taxon>
        <taxon>Amygdaleae</taxon>
        <taxon>Prunus</taxon>
    </lineage>
</organism>
<accession>A0A5E4GQY9</accession>
<gene>
    <name evidence="2" type="ORF">ALMOND_2B015365</name>
</gene>
<feature type="non-terminal residue" evidence="2">
    <location>
        <position position="54"/>
    </location>
</feature>
<dbReference type="EMBL" id="CABIKO010001675">
    <property type="protein sequence ID" value="VVA41901.1"/>
    <property type="molecule type" value="Genomic_DNA"/>
</dbReference>
<protein>
    <submittedName>
        <fullName evidence="2">PREDICTED: Retrovirus-related Pol poly from transposon</fullName>
    </submittedName>
</protein>
<evidence type="ECO:0000313" key="3">
    <source>
        <dbReference type="Proteomes" id="UP000327085"/>
    </source>
</evidence>
<dbReference type="Gramene" id="VVA41901">
    <property type="protein sequence ID" value="VVA41901"/>
    <property type="gene ID" value="Prudul26B015365"/>
</dbReference>
<feature type="non-terminal residue" evidence="2">
    <location>
        <position position="1"/>
    </location>
</feature>
<sequence>RDEGKLTALIVYVDDIIVTRNDAEEQLKLQNYLSQEFKMKYLADLKCFLGIEVA</sequence>
<feature type="domain" description="Reverse transcriptase Ty1/copia-type" evidence="1">
    <location>
        <begin position="9"/>
        <end position="54"/>
    </location>
</feature>
<dbReference type="AlphaFoldDB" id="A0A5E4GQY9"/>
<evidence type="ECO:0000259" key="1">
    <source>
        <dbReference type="Pfam" id="PF07727"/>
    </source>
</evidence>
<name>A0A5E4GQY9_PRUDU</name>
<dbReference type="Pfam" id="PF07727">
    <property type="entry name" value="RVT_2"/>
    <property type="match status" value="1"/>
</dbReference>